<evidence type="ECO:0008006" key="4">
    <source>
        <dbReference type="Google" id="ProtNLM"/>
    </source>
</evidence>
<keyword evidence="3" id="KW-1185">Reference proteome</keyword>
<dbReference type="AlphaFoldDB" id="A0A543EBK4"/>
<feature type="chain" id="PRO_5022232014" description="GLPGLI family protein" evidence="1">
    <location>
        <begin position="20"/>
        <end position="236"/>
    </location>
</feature>
<sequence>MKNLIVLFSCLLISSFSFSQHKTDTIVYKYNKGEYNKAALSYVRKMIDANVKYGENRTGLITSMDHVEVIIHPVFRFKKEIIDNDGNKNLLQLIDFKNTPEIQLFDVYYKGKFVYSFKLPDEKNDKTENGDNKILTGYLSLDSKMPENGPLDYTYAFRNYFSFYIDKHYCALIDDKIVVVSSVAIPSHIEIQDFNSFFYPELNYLKAVAKNIKNPTYETFIVKKAIPPAIVKVISQ</sequence>
<evidence type="ECO:0000256" key="1">
    <source>
        <dbReference type="SAM" id="SignalP"/>
    </source>
</evidence>
<dbReference type="EMBL" id="VFPD01000002">
    <property type="protein sequence ID" value="TQM18972.1"/>
    <property type="molecule type" value="Genomic_DNA"/>
</dbReference>
<protein>
    <recommendedName>
        <fullName evidence="4">GLPGLI family protein</fullName>
    </recommendedName>
</protein>
<dbReference type="RefSeq" id="WP_142018268.1">
    <property type="nucleotide sequence ID" value="NZ_VFPD01000002.1"/>
</dbReference>
<comment type="caution">
    <text evidence="2">The sequence shown here is derived from an EMBL/GenBank/DDBJ whole genome shotgun (WGS) entry which is preliminary data.</text>
</comment>
<gene>
    <name evidence="2" type="ORF">FB551_3367</name>
</gene>
<evidence type="ECO:0000313" key="2">
    <source>
        <dbReference type="EMBL" id="TQM18972.1"/>
    </source>
</evidence>
<reference evidence="2 3" key="1">
    <citation type="submission" date="2019-06" db="EMBL/GenBank/DDBJ databases">
        <title>Sorghum-associated microbial communities from plants grown in Nebraska, USA.</title>
        <authorList>
            <person name="Schachtman D."/>
        </authorList>
    </citation>
    <scope>NUCLEOTIDE SEQUENCE [LARGE SCALE GENOMIC DNA]</scope>
    <source>
        <strain evidence="2 3">110</strain>
    </source>
</reference>
<evidence type="ECO:0000313" key="3">
    <source>
        <dbReference type="Proteomes" id="UP000316437"/>
    </source>
</evidence>
<keyword evidence="1" id="KW-0732">Signal</keyword>
<name>A0A543EBK4_9FLAO</name>
<proteinExistence type="predicted"/>
<dbReference type="Proteomes" id="UP000316437">
    <property type="component" value="Unassembled WGS sequence"/>
</dbReference>
<organism evidence="2 3">
    <name type="scientific">Chryseobacterium aquifrigidense</name>
    <dbReference type="NCBI Taxonomy" id="558021"/>
    <lineage>
        <taxon>Bacteria</taxon>
        <taxon>Pseudomonadati</taxon>
        <taxon>Bacteroidota</taxon>
        <taxon>Flavobacteriia</taxon>
        <taxon>Flavobacteriales</taxon>
        <taxon>Weeksellaceae</taxon>
        <taxon>Chryseobacterium group</taxon>
        <taxon>Chryseobacterium</taxon>
    </lineage>
</organism>
<feature type="signal peptide" evidence="1">
    <location>
        <begin position="1"/>
        <end position="19"/>
    </location>
</feature>
<accession>A0A543EBK4</accession>